<evidence type="ECO:0000313" key="2">
    <source>
        <dbReference type="Proteomes" id="UP001595907"/>
    </source>
</evidence>
<gene>
    <name evidence="1" type="primary">ytxJ</name>
    <name evidence="1" type="ORF">ACFOWM_13575</name>
</gene>
<name>A0ABV8QW56_9BACT</name>
<dbReference type="Proteomes" id="UP001595907">
    <property type="component" value="Unassembled WGS sequence"/>
</dbReference>
<dbReference type="Gene3D" id="3.40.30.10">
    <property type="entry name" value="Glutaredoxin"/>
    <property type="match status" value="1"/>
</dbReference>
<protein>
    <submittedName>
        <fullName evidence="1">Bacillithiol system redox-active protein YtxJ</fullName>
    </submittedName>
</protein>
<keyword evidence="2" id="KW-1185">Reference proteome</keyword>
<dbReference type="RefSeq" id="WP_379711068.1">
    <property type="nucleotide sequence ID" value="NZ_JBHSCZ010000005.1"/>
</dbReference>
<comment type="caution">
    <text evidence="1">The sequence shown here is derived from an EMBL/GenBank/DDBJ whole genome shotgun (WGS) entry which is preliminary data.</text>
</comment>
<dbReference type="InterPro" id="IPR022551">
    <property type="entry name" value="BrxC"/>
</dbReference>
<evidence type="ECO:0000313" key="1">
    <source>
        <dbReference type="EMBL" id="MFC4263918.1"/>
    </source>
</evidence>
<dbReference type="InterPro" id="IPR036249">
    <property type="entry name" value="Thioredoxin-like_sf"/>
</dbReference>
<dbReference type="NCBIfam" id="TIGR04019">
    <property type="entry name" value="B_thiol_YtxJ"/>
    <property type="match status" value="1"/>
</dbReference>
<accession>A0ABV8QW56</accession>
<organism evidence="1 2">
    <name type="scientific">Ferruginibacter yonginensis</name>
    <dbReference type="NCBI Taxonomy" id="1310416"/>
    <lineage>
        <taxon>Bacteria</taxon>
        <taxon>Pseudomonadati</taxon>
        <taxon>Bacteroidota</taxon>
        <taxon>Chitinophagia</taxon>
        <taxon>Chitinophagales</taxon>
        <taxon>Chitinophagaceae</taxon>
        <taxon>Ferruginibacter</taxon>
    </lineage>
</organism>
<sequence>MNWIDLHDIAGIETIKQKSNEKAQVIFKHSTRCSISSMAKSRLERATTPDGIDFHYLDLIAHRDVSAAIADTFDVQHESPQILIIKNGTCIFDESHNAIDMDEIVEQATV</sequence>
<dbReference type="Pfam" id="PF11009">
    <property type="entry name" value="BrxC"/>
    <property type="match status" value="1"/>
</dbReference>
<dbReference type="SUPFAM" id="SSF52833">
    <property type="entry name" value="Thioredoxin-like"/>
    <property type="match status" value="1"/>
</dbReference>
<dbReference type="EMBL" id="JBHSCZ010000005">
    <property type="protein sequence ID" value="MFC4263918.1"/>
    <property type="molecule type" value="Genomic_DNA"/>
</dbReference>
<proteinExistence type="predicted"/>
<reference evidence="2" key="1">
    <citation type="journal article" date="2019" name="Int. J. Syst. Evol. Microbiol.">
        <title>The Global Catalogue of Microorganisms (GCM) 10K type strain sequencing project: providing services to taxonomists for standard genome sequencing and annotation.</title>
        <authorList>
            <consortium name="The Broad Institute Genomics Platform"/>
            <consortium name="The Broad Institute Genome Sequencing Center for Infectious Disease"/>
            <person name="Wu L."/>
            <person name="Ma J."/>
        </authorList>
    </citation>
    <scope>NUCLEOTIDE SEQUENCE [LARGE SCALE GENOMIC DNA]</scope>
    <source>
        <strain evidence="2">CECT 8289</strain>
    </source>
</reference>